<dbReference type="InterPro" id="IPR050615">
    <property type="entry name" value="ATP-dep_DNA_Helicase"/>
</dbReference>
<evidence type="ECO:0000313" key="7">
    <source>
        <dbReference type="EMBL" id="MCL7022840.1"/>
    </source>
</evidence>
<dbReference type="AlphaFoldDB" id="A0AA41RU27"/>
<name>A0AA41RU27_PAPNU</name>
<protein>
    <recommendedName>
        <fullName evidence="6">ERCC3/RAD25/XPB helicase C-terminal domain-containing protein</fullName>
    </recommendedName>
</protein>
<reference evidence="7" key="1">
    <citation type="submission" date="2022-03" db="EMBL/GenBank/DDBJ databases">
        <title>A functionally conserved STORR gene fusion in Papaver species that diverged 16.8 million years ago.</title>
        <authorList>
            <person name="Catania T."/>
        </authorList>
    </citation>
    <scope>NUCLEOTIDE SEQUENCE</scope>
    <source>
        <strain evidence="7">S-191538</strain>
    </source>
</reference>
<organism evidence="7 8">
    <name type="scientific">Papaver nudicaule</name>
    <name type="common">Iceland poppy</name>
    <dbReference type="NCBI Taxonomy" id="74823"/>
    <lineage>
        <taxon>Eukaryota</taxon>
        <taxon>Viridiplantae</taxon>
        <taxon>Streptophyta</taxon>
        <taxon>Embryophyta</taxon>
        <taxon>Tracheophyta</taxon>
        <taxon>Spermatophyta</taxon>
        <taxon>Magnoliopsida</taxon>
        <taxon>Ranunculales</taxon>
        <taxon>Papaveraceae</taxon>
        <taxon>Papaveroideae</taxon>
        <taxon>Papaver</taxon>
    </lineage>
</organism>
<sequence length="126" mass="14242">EMYYSTKRQQFLIDQGYSFKIITSLPPADSGADLSYHTRDDQLQLLNKVLNAGDDMIGLEQLDADTDDIALIKARRTMRAMSSMSGADGMTYMEFSKGKYPGQGHLKSIKPKDPTKRHSLFKKRFG</sequence>
<dbReference type="Pfam" id="PF16203">
    <property type="entry name" value="ERCC3_RAD25_C"/>
    <property type="match status" value="1"/>
</dbReference>
<dbReference type="Proteomes" id="UP001177140">
    <property type="component" value="Unassembled WGS sequence"/>
</dbReference>
<keyword evidence="1" id="KW-0547">Nucleotide-binding</keyword>
<keyword evidence="3" id="KW-0347">Helicase</keyword>
<dbReference type="Gene3D" id="3.40.50.300">
    <property type="entry name" value="P-loop containing nucleotide triphosphate hydrolases"/>
    <property type="match status" value="1"/>
</dbReference>
<gene>
    <name evidence="7" type="ORF">MKW94_010379</name>
</gene>
<evidence type="ECO:0000256" key="3">
    <source>
        <dbReference type="ARBA" id="ARBA00022806"/>
    </source>
</evidence>
<dbReference type="GO" id="GO:0005675">
    <property type="term" value="C:transcription factor TFIIH holo complex"/>
    <property type="evidence" value="ECO:0007669"/>
    <property type="project" value="TreeGrafter"/>
</dbReference>
<accession>A0AA41RU27</accession>
<dbReference type="GO" id="GO:0005524">
    <property type="term" value="F:ATP binding"/>
    <property type="evidence" value="ECO:0007669"/>
    <property type="project" value="UniProtKB-KW"/>
</dbReference>
<feature type="domain" description="ERCC3/RAD25/XPB helicase C-terminal" evidence="6">
    <location>
        <begin position="1"/>
        <end position="66"/>
    </location>
</feature>
<feature type="compositionally biased region" description="Basic residues" evidence="5">
    <location>
        <begin position="117"/>
        <end position="126"/>
    </location>
</feature>
<evidence type="ECO:0000259" key="6">
    <source>
        <dbReference type="Pfam" id="PF16203"/>
    </source>
</evidence>
<evidence type="ECO:0000256" key="2">
    <source>
        <dbReference type="ARBA" id="ARBA00022801"/>
    </source>
</evidence>
<dbReference type="EMBL" id="JAJJMA010015605">
    <property type="protein sequence ID" value="MCL7022840.1"/>
    <property type="molecule type" value="Genomic_DNA"/>
</dbReference>
<dbReference type="InterPro" id="IPR027417">
    <property type="entry name" value="P-loop_NTPase"/>
</dbReference>
<dbReference type="GO" id="GO:0006367">
    <property type="term" value="P:transcription initiation at RNA polymerase II promoter"/>
    <property type="evidence" value="ECO:0007669"/>
    <property type="project" value="TreeGrafter"/>
</dbReference>
<dbReference type="PANTHER" id="PTHR11274">
    <property type="entry name" value="RAD25/XP-B DNA REPAIR HELICASE"/>
    <property type="match status" value="1"/>
</dbReference>
<dbReference type="GO" id="GO:0016787">
    <property type="term" value="F:hydrolase activity"/>
    <property type="evidence" value="ECO:0007669"/>
    <property type="project" value="UniProtKB-KW"/>
</dbReference>
<evidence type="ECO:0000313" key="8">
    <source>
        <dbReference type="Proteomes" id="UP001177140"/>
    </source>
</evidence>
<keyword evidence="8" id="KW-1185">Reference proteome</keyword>
<feature type="region of interest" description="Disordered" evidence="5">
    <location>
        <begin position="103"/>
        <end position="126"/>
    </location>
</feature>
<dbReference type="GO" id="GO:0000112">
    <property type="term" value="C:nucleotide-excision repair factor 3 complex"/>
    <property type="evidence" value="ECO:0007669"/>
    <property type="project" value="TreeGrafter"/>
</dbReference>
<keyword evidence="4" id="KW-0067">ATP-binding</keyword>
<dbReference type="InterPro" id="IPR032438">
    <property type="entry name" value="ERCC3_RAD25_C"/>
</dbReference>
<dbReference type="GO" id="GO:0043138">
    <property type="term" value="F:3'-5' DNA helicase activity"/>
    <property type="evidence" value="ECO:0007669"/>
    <property type="project" value="TreeGrafter"/>
</dbReference>
<evidence type="ECO:0000256" key="5">
    <source>
        <dbReference type="SAM" id="MobiDB-lite"/>
    </source>
</evidence>
<dbReference type="PANTHER" id="PTHR11274:SF0">
    <property type="entry name" value="GENERAL TRANSCRIPTION AND DNA REPAIR FACTOR IIH HELICASE SUBUNIT XPB"/>
    <property type="match status" value="1"/>
</dbReference>
<dbReference type="GO" id="GO:0097550">
    <property type="term" value="C:transcription preinitiation complex"/>
    <property type="evidence" value="ECO:0007669"/>
    <property type="project" value="TreeGrafter"/>
</dbReference>
<keyword evidence="2" id="KW-0378">Hydrolase</keyword>
<feature type="non-terminal residue" evidence="7">
    <location>
        <position position="1"/>
    </location>
</feature>
<evidence type="ECO:0000256" key="4">
    <source>
        <dbReference type="ARBA" id="ARBA00022840"/>
    </source>
</evidence>
<proteinExistence type="predicted"/>
<comment type="caution">
    <text evidence="7">The sequence shown here is derived from an EMBL/GenBank/DDBJ whole genome shotgun (WGS) entry which is preliminary data.</text>
</comment>
<evidence type="ECO:0000256" key="1">
    <source>
        <dbReference type="ARBA" id="ARBA00022741"/>
    </source>
</evidence>